<name>A0A1X7UVS0_AMPQE</name>
<sequence length="65" mass="6739">MSVSISASASKRAKMLSSRSLSTATFSARAALSCSRSMGVAPRAVSNSVTFLVTVPLCPDLTLFL</sequence>
<proteinExistence type="predicted"/>
<dbReference type="AlphaFoldDB" id="A0A1X7UVS0"/>
<dbReference type="InParanoid" id="A0A1X7UVS0"/>
<reference evidence="1" key="1">
    <citation type="submission" date="2017-05" db="UniProtKB">
        <authorList>
            <consortium name="EnsemblMetazoa"/>
        </authorList>
    </citation>
    <scope>IDENTIFICATION</scope>
</reference>
<evidence type="ECO:0000313" key="1">
    <source>
        <dbReference type="EnsemblMetazoa" id="Aqu2.1.31771_001"/>
    </source>
</evidence>
<organism evidence="1">
    <name type="scientific">Amphimedon queenslandica</name>
    <name type="common">Sponge</name>
    <dbReference type="NCBI Taxonomy" id="400682"/>
    <lineage>
        <taxon>Eukaryota</taxon>
        <taxon>Metazoa</taxon>
        <taxon>Porifera</taxon>
        <taxon>Demospongiae</taxon>
        <taxon>Heteroscleromorpha</taxon>
        <taxon>Haplosclerida</taxon>
        <taxon>Niphatidae</taxon>
        <taxon>Amphimedon</taxon>
    </lineage>
</organism>
<protein>
    <submittedName>
        <fullName evidence="1">Uncharacterized protein</fullName>
    </submittedName>
</protein>
<accession>A0A1X7UVS0</accession>
<dbReference type="EnsemblMetazoa" id="Aqu2.1.31771_001">
    <property type="protein sequence ID" value="Aqu2.1.31771_001"/>
    <property type="gene ID" value="Aqu2.1.31771"/>
</dbReference>